<organism evidence="8 9">
    <name type="scientific">Cucurbita moschata</name>
    <name type="common">Winter crookneck squash</name>
    <name type="synonym">Cucurbita pepo var. moschata</name>
    <dbReference type="NCBI Taxonomy" id="3662"/>
    <lineage>
        <taxon>Eukaryota</taxon>
        <taxon>Viridiplantae</taxon>
        <taxon>Streptophyta</taxon>
        <taxon>Embryophyta</taxon>
        <taxon>Tracheophyta</taxon>
        <taxon>Spermatophyta</taxon>
        <taxon>Magnoliopsida</taxon>
        <taxon>eudicotyledons</taxon>
        <taxon>Gunneridae</taxon>
        <taxon>Pentapetalae</taxon>
        <taxon>rosids</taxon>
        <taxon>fabids</taxon>
        <taxon>Cucurbitales</taxon>
        <taxon>Cucurbitaceae</taxon>
        <taxon>Cucurbiteae</taxon>
        <taxon>Cucurbita</taxon>
    </lineage>
</organism>
<dbReference type="PANTHER" id="PTHR31234">
    <property type="entry name" value="LATE EMBRYOGENESIS ABUNDANT (LEA) HYDROXYPROLINE-RICH GLYCOPROTEIN FAMILY"/>
    <property type="match status" value="1"/>
</dbReference>
<proteinExistence type="predicted"/>
<evidence type="ECO:0000256" key="5">
    <source>
        <dbReference type="SAM" id="MobiDB-lite"/>
    </source>
</evidence>
<gene>
    <name evidence="9" type="primary">LOC111459598</name>
</gene>
<feature type="transmembrane region" description="Helical" evidence="6">
    <location>
        <begin position="68"/>
        <end position="94"/>
    </location>
</feature>
<evidence type="ECO:0000313" key="9">
    <source>
        <dbReference type="RefSeq" id="XP_022958348.1"/>
    </source>
</evidence>
<keyword evidence="2 6" id="KW-0812">Transmembrane</keyword>
<sequence length="254" mass="28405">MAERVHPTDSDAASAHSGDAIPPKNPPPGTYVIQLPKDQVYRVPPPENATRFDLYSRRNTRPSLCRRFLCSILLLITVLLLLFAIVSGLFFLILQPLSPRYSILAISTKGMQIKPNASISPQFNVTVRAENPNKKIGIDYERNSNISVNFGDVMLCKGALPALYQPWRNVTVMAAKLKGSGIKLSSSAVKALKDSEKQGKVKLKVDLRAPIKMKLYWMKTWTIRAKVSCEIWVKKVTGEAKATEKKCEHSLKLW</sequence>
<evidence type="ECO:0000256" key="4">
    <source>
        <dbReference type="ARBA" id="ARBA00023136"/>
    </source>
</evidence>
<dbReference type="GO" id="GO:0098542">
    <property type="term" value="P:defense response to other organism"/>
    <property type="evidence" value="ECO:0007669"/>
    <property type="project" value="InterPro"/>
</dbReference>
<dbReference type="InterPro" id="IPR004864">
    <property type="entry name" value="LEA_2"/>
</dbReference>
<keyword evidence="8" id="KW-1185">Reference proteome</keyword>
<dbReference type="Pfam" id="PF03168">
    <property type="entry name" value="LEA_2"/>
    <property type="match status" value="1"/>
</dbReference>
<dbReference type="GeneID" id="111459598"/>
<evidence type="ECO:0000256" key="6">
    <source>
        <dbReference type="SAM" id="Phobius"/>
    </source>
</evidence>
<evidence type="ECO:0000256" key="2">
    <source>
        <dbReference type="ARBA" id="ARBA00022692"/>
    </source>
</evidence>
<keyword evidence="4 6" id="KW-0472">Membrane</keyword>
<feature type="region of interest" description="Disordered" evidence="5">
    <location>
        <begin position="1"/>
        <end position="28"/>
    </location>
</feature>
<dbReference type="InterPro" id="IPR044839">
    <property type="entry name" value="NDR1-like"/>
</dbReference>
<evidence type="ECO:0000259" key="7">
    <source>
        <dbReference type="Pfam" id="PF03168"/>
    </source>
</evidence>
<evidence type="ECO:0000256" key="1">
    <source>
        <dbReference type="ARBA" id="ARBA00004167"/>
    </source>
</evidence>
<evidence type="ECO:0000313" key="8">
    <source>
        <dbReference type="Proteomes" id="UP000504609"/>
    </source>
</evidence>
<feature type="domain" description="Late embryogenesis abundant protein LEA-2 subgroup" evidence="7">
    <location>
        <begin position="126"/>
        <end position="229"/>
    </location>
</feature>
<comment type="subcellular location">
    <subcellularLocation>
        <location evidence="1">Membrane</location>
        <topology evidence="1">Single-pass membrane protein</topology>
    </subcellularLocation>
</comment>
<evidence type="ECO:0000256" key="3">
    <source>
        <dbReference type="ARBA" id="ARBA00022989"/>
    </source>
</evidence>
<reference evidence="9" key="1">
    <citation type="submission" date="2025-08" db="UniProtKB">
        <authorList>
            <consortium name="RefSeq"/>
        </authorList>
    </citation>
    <scope>IDENTIFICATION</scope>
    <source>
        <tissue evidence="9">Young leaves</tissue>
    </source>
</reference>
<keyword evidence="3 6" id="KW-1133">Transmembrane helix</keyword>
<dbReference type="GO" id="GO:0005886">
    <property type="term" value="C:plasma membrane"/>
    <property type="evidence" value="ECO:0007669"/>
    <property type="project" value="TreeGrafter"/>
</dbReference>
<dbReference type="KEGG" id="cmos:111459598"/>
<dbReference type="AlphaFoldDB" id="A0A6J1H2V7"/>
<accession>A0A6J1H2V7</accession>
<dbReference type="Proteomes" id="UP000504609">
    <property type="component" value="Unplaced"/>
</dbReference>
<dbReference type="PANTHER" id="PTHR31234:SF70">
    <property type="entry name" value="LATE EMBRYOGENESIS ABUNDANT PROTEIN LEA-2 SUBGROUP DOMAIN-CONTAINING PROTEIN"/>
    <property type="match status" value="1"/>
</dbReference>
<feature type="compositionally biased region" description="Low complexity" evidence="5">
    <location>
        <begin position="10"/>
        <end position="20"/>
    </location>
</feature>
<name>A0A6J1H2V7_CUCMO</name>
<protein>
    <submittedName>
        <fullName evidence="9">NDR1/HIN1-like protein 13</fullName>
    </submittedName>
</protein>
<dbReference type="RefSeq" id="XP_022958348.1">
    <property type="nucleotide sequence ID" value="XM_023102580.1"/>
</dbReference>